<reference evidence="2 3" key="1">
    <citation type="submission" date="2016-06" db="EMBL/GenBank/DDBJ databases">
        <authorList>
            <person name="Kjaerup R.B."/>
            <person name="Dalgaard T.S."/>
            <person name="Juul-Madsen H.R."/>
        </authorList>
    </citation>
    <scope>NUCLEOTIDE SEQUENCE [LARGE SCALE GENOMIC DNA]</scope>
    <source>
        <strain evidence="2 3">ACS1953</strain>
    </source>
</reference>
<dbReference type="AlphaFoldDB" id="A0A1A1ZU70"/>
<feature type="region of interest" description="Disordered" evidence="1">
    <location>
        <begin position="1"/>
        <end position="34"/>
    </location>
</feature>
<dbReference type="EMBL" id="LZHX01000089">
    <property type="protein sequence ID" value="OBF13893.1"/>
    <property type="molecule type" value="Genomic_DNA"/>
</dbReference>
<dbReference type="RefSeq" id="WP_064899302.1">
    <property type="nucleotide sequence ID" value="NZ_JBEUKP010000002.1"/>
</dbReference>
<dbReference type="Proteomes" id="UP000093779">
    <property type="component" value="Unassembled WGS sequence"/>
</dbReference>
<organism evidence="2 3">
    <name type="scientific">Mycolicibacterium conceptionense</name>
    <dbReference type="NCBI Taxonomy" id="451644"/>
    <lineage>
        <taxon>Bacteria</taxon>
        <taxon>Bacillati</taxon>
        <taxon>Actinomycetota</taxon>
        <taxon>Actinomycetes</taxon>
        <taxon>Mycobacteriales</taxon>
        <taxon>Mycobacteriaceae</taxon>
        <taxon>Mycolicibacterium</taxon>
    </lineage>
</organism>
<sequence length="190" mass="20355">MTDHTWDDDDPDDGQFPSGLDALDFGGDDGYRREEHDDFAGLDVFTADEMPGGSAVYFDEPAVPGHTVVPEHEDSDNMSSGPVTFGVTNPAGTITAQATISGAINRVELSPSITSMTESDLARDIVATARLADLQGRAIQRAMIQSLLMQQGLDQDVASRLIDDIVDLPTPAQAEAAQAEAMAEYMRSEH</sequence>
<name>A0A1A1ZU70_9MYCO</name>
<evidence type="ECO:0000313" key="3">
    <source>
        <dbReference type="Proteomes" id="UP000093779"/>
    </source>
</evidence>
<evidence type="ECO:0000256" key="1">
    <source>
        <dbReference type="SAM" id="MobiDB-lite"/>
    </source>
</evidence>
<accession>A0A1A1ZU70</accession>
<proteinExistence type="predicted"/>
<evidence type="ECO:0008006" key="4">
    <source>
        <dbReference type="Google" id="ProtNLM"/>
    </source>
</evidence>
<protein>
    <recommendedName>
        <fullName evidence="4">ESX-1 secretion-associated protein EspH</fullName>
    </recommendedName>
</protein>
<feature type="compositionally biased region" description="Acidic residues" evidence="1">
    <location>
        <begin position="1"/>
        <end position="13"/>
    </location>
</feature>
<evidence type="ECO:0000313" key="2">
    <source>
        <dbReference type="EMBL" id="OBF13893.1"/>
    </source>
</evidence>
<comment type="caution">
    <text evidence="2">The sequence shown here is derived from an EMBL/GenBank/DDBJ whole genome shotgun (WGS) entry which is preliminary data.</text>
</comment>
<gene>
    <name evidence="2" type="ORF">A5726_26020</name>
</gene>